<feature type="binding site" evidence="11">
    <location>
        <begin position="45"/>
        <end position="52"/>
    </location>
    <ligand>
        <name>ATP</name>
        <dbReference type="ChEBI" id="CHEBI:30616"/>
    </ligand>
</feature>
<comment type="similarity">
    <text evidence="1">Belongs to the helicase family. UvrD subfamily.</text>
</comment>
<evidence type="ECO:0000256" key="1">
    <source>
        <dbReference type="ARBA" id="ARBA00009922"/>
    </source>
</evidence>
<reference evidence="14" key="1">
    <citation type="submission" date="2023-06" db="EMBL/GenBank/DDBJ databases">
        <title>Complete Genome of Candidatus Phytoplasma asteris M33.</title>
        <authorList>
            <person name="Toth R."/>
            <person name="Ilic A.-M."/>
            <person name="Huettel B."/>
            <person name="Duduk B."/>
            <person name="Kube M."/>
        </authorList>
    </citation>
    <scope>NUCLEOTIDE SEQUENCE [LARGE SCALE GENOMIC DNA]</scope>
    <source>
        <strain evidence="14">M33</strain>
    </source>
</reference>
<evidence type="ECO:0000256" key="5">
    <source>
        <dbReference type="ARBA" id="ARBA00022840"/>
    </source>
</evidence>
<dbReference type="InterPro" id="IPR027417">
    <property type="entry name" value="P-loop_NTPase"/>
</dbReference>
<dbReference type="Gene3D" id="1.10.10.160">
    <property type="match status" value="1"/>
</dbReference>
<keyword evidence="3 11" id="KW-0378">Hydrolase</keyword>
<evidence type="ECO:0000256" key="8">
    <source>
        <dbReference type="ARBA" id="ARBA00034617"/>
    </source>
</evidence>
<dbReference type="PANTHER" id="PTHR11070:SF2">
    <property type="entry name" value="ATP-DEPENDENT DNA HELICASE SRS2"/>
    <property type="match status" value="1"/>
</dbReference>
<feature type="domain" description="UvrD-like helicase C-terminal" evidence="13">
    <location>
        <begin position="315"/>
        <end position="607"/>
    </location>
</feature>
<evidence type="ECO:0000256" key="10">
    <source>
        <dbReference type="ARBA" id="ARBA00048988"/>
    </source>
</evidence>
<keyword evidence="15" id="KW-1185">Reference proteome</keyword>
<evidence type="ECO:0000256" key="6">
    <source>
        <dbReference type="ARBA" id="ARBA00023125"/>
    </source>
</evidence>
<evidence type="ECO:0000256" key="3">
    <source>
        <dbReference type="ARBA" id="ARBA00022801"/>
    </source>
</evidence>
<evidence type="ECO:0000313" key="14">
    <source>
        <dbReference type="EMBL" id="WZN38322.1"/>
    </source>
</evidence>
<keyword evidence="5 11" id="KW-0067">ATP-binding</keyword>
<evidence type="ECO:0000259" key="12">
    <source>
        <dbReference type="PROSITE" id="PS51198"/>
    </source>
</evidence>
<keyword evidence="7" id="KW-0413">Isomerase</keyword>
<dbReference type="Pfam" id="PF00580">
    <property type="entry name" value="UvrD-helicase"/>
    <property type="match status" value="1"/>
</dbReference>
<dbReference type="PROSITE" id="PS51217">
    <property type="entry name" value="UVRD_HELICASE_CTER"/>
    <property type="match status" value="1"/>
</dbReference>
<evidence type="ECO:0000256" key="11">
    <source>
        <dbReference type="PROSITE-ProRule" id="PRU00560"/>
    </source>
</evidence>
<dbReference type="SUPFAM" id="SSF52540">
    <property type="entry name" value="P-loop containing nucleoside triphosphate hydrolases"/>
    <property type="match status" value="1"/>
</dbReference>
<dbReference type="Pfam" id="PF13361">
    <property type="entry name" value="UvrD_C"/>
    <property type="match status" value="1"/>
</dbReference>
<evidence type="ECO:0000256" key="2">
    <source>
        <dbReference type="ARBA" id="ARBA00022741"/>
    </source>
</evidence>
<dbReference type="Proteomes" id="UP001470586">
    <property type="component" value="Chromosome"/>
</dbReference>
<dbReference type="Gene3D" id="3.40.50.300">
    <property type="entry name" value="P-loop containing nucleotide triphosphate hydrolases"/>
    <property type="match status" value="2"/>
</dbReference>
<accession>A0ABZ2YGG0</accession>
<comment type="catalytic activity">
    <reaction evidence="8">
        <text>Couples ATP hydrolysis with the unwinding of duplex DNA by translocating in the 3'-5' direction.</text>
        <dbReference type="EC" id="5.6.2.4"/>
    </reaction>
</comment>
<proteinExistence type="inferred from homology"/>
<dbReference type="PANTHER" id="PTHR11070">
    <property type="entry name" value="UVRD / RECB / PCRA DNA HELICASE FAMILY MEMBER"/>
    <property type="match status" value="1"/>
</dbReference>
<sequence>MINNEIKGIKMFSNKNNFLEKLNKPLNQTQLAAVTSNAKSFYLAAGAGTGKTTTLTAKIAYLIEQKKLPSNQILALTFTNKAVKQMKEKLDQMIGKEKTKGITICTFHSLGTQILRKFIPFLPFSYRNNFKILDDNDCKKILKDILKEMNIDPKRVKISELKKSISDIKRKHEPQNEDTLQHSTQKEKNYQREKKYEFEMPIKVKYQIFLQNNNLVDFDDLILYTHQLLQENANVRVFYQQKFQYLLVDEFQDTDFFQYQILTLLAKEHQNIFVVGDPDQNIYSFRGARFENSQLFLNKFKPKIAFLEENYRSSKNILDKANLLIKYNKAHLFKKNLKSTKSGGEPVICKFFADYKEETRYIAKTIQNLVLQGVYSYQDFTILYRTNILGRPLEEKFLANNIPYQVFGGASFYQSKLVKDFLAYLNVIANPSQDFNFKRIINTPKRGIGTTSLLHLEKLAQEKKITLFDTLKYLDQTPIQTNAKTKLNELKKLITNLRQKLINDSFDCLSDIITYIDEKIEYCRKNDETCKMQSIKDSDSDLYYIEELKSVFMQAEKNLEGSIFEKLTQLLDQISLYNETNEQTEQDSKNPSKNDRVKLSTIHKVKGLEFRVVFITAFEDIFFDCNQKEKSDLEESRRLAYVAVTRAEEKLFLTGAYQRFSYGKQIDSQPSRFLQEMGIFQKETPRSNYFSPHLFQPNQSNQASFTNGNGFFQKGDKVKHKTLGLGVVEAIMQDLIQVRFINYQNIKIFENTNDFLAKIKE</sequence>
<dbReference type="CDD" id="cd17932">
    <property type="entry name" value="DEXQc_UvrD"/>
    <property type="match status" value="1"/>
</dbReference>
<dbReference type="InterPro" id="IPR013986">
    <property type="entry name" value="DExx_box_DNA_helicase_dom_sf"/>
</dbReference>
<evidence type="ECO:0000259" key="13">
    <source>
        <dbReference type="PROSITE" id="PS51217"/>
    </source>
</evidence>
<protein>
    <recommendedName>
        <fullName evidence="9">DNA 3'-5' helicase</fullName>
        <ecNumber evidence="9">5.6.2.4</ecNumber>
    </recommendedName>
</protein>
<keyword evidence="6" id="KW-0238">DNA-binding</keyword>
<dbReference type="EMBL" id="CP128397">
    <property type="protein sequence ID" value="WZN38322.1"/>
    <property type="molecule type" value="Genomic_DNA"/>
</dbReference>
<dbReference type="PROSITE" id="PS51198">
    <property type="entry name" value="UVRD_HELICASE_ATP_BIND"/>
    <property type="match status" value="1"/>
</dbReference>
<comment type="catalytic activity">
    <reaction evidence="10">
        <text>ATP + H2O = ADP + phosphate + H(+)</text>
        <dbReference type="Rhea" id="RHEA:13065"/>
        <dbReference type="ChEBI" id="CHEBI:15377"/>
        <dbReference type="ChEBI" id="CHEBI:15378"/>
        <dbReference type="ChEBI" id="CHEBI:30616"/>
        <dbReference type="ChEBI" id="CHEBI:43474"/>
        <dbReference type="ChEBI" id="CHEBI:456216"/>
        <dbReference type="EC" id="5.6.2.4"/>
    </reaction>
</comment>
<gene>
    <name evidence="14" type="ORF">M33023_01270</name>
</gene>
<dbReference type="InterPro" id="IPR000212">
    <property type="entry name" value="DNA_helicase_UvrD/REP"/>
</dbReference>
<evidence type="ECO:0000256" key="7">
    <source>
        <dbReference type="ARBA" id="ARBA00023235"/>
    </source>
</evidence>
<keyword evidence="2 11" id="KW-0547">Nucleotide-binding</keyword>
<name>A0ABZ2YGG0_9MOLU</name>
<dbReference type="EC" id="5.6.2.4" evidence="9"/>
<keyword evidence="4 11" id="KW-0347">Helicase</keyword>
<dbReference type="InterPro" id="IPR014017">
    <property type="entry name" value="DNA_helicase_UvrD-like_C"/>
</dbReference>
<dbReference type="Gene3D" id="1.10.486.10">
    <property type="entry name" value="PCRA, domain 4"/>
    <property type="match status" value="1"/>
</dbReference>
<evidence type="ECO:0000313" key="15">
    <source>
        <dbReference type="Proteomes" id="UP001470586"/>
    </source>
</evidence>
<dbReference type="InterPro" id="IPR014016">
    <property type="entry name" value="UvrD-like_ATP-bd"/>
</dbReference>
<feature type="domain" description="UvrD-like helicase ATP-binding" evidence="12">
    <location>
        <begin position="24"/>
        <end position="314"/>
    </location>
</feature>
<evidence type="ECO:0000256" key="4">
    <source>
        <dbReference type="ARBA" id="ARBA00022806"/>
    </source>
</evidence>
<evidence type="ECO:0000256" key="9">
    <source>
        <dbReference type="ARBA" id="ARBA00034808"/>
    </source>
</evidence>
<dbReference type="GO" id="GO:0004386">
    <property type="term" value="F:helicase activity"/>
    <property type="evidence" value="ECO:0007669"/>
    <property type="project" value="UniProtKB-KW"/>
</dbReference>
<organism evidence="14 15">
    <name type="scientific">Candidatus Phytoplasma asteris</name>
    <dbReference type="NCBI Taxonomy" id="85620"/>
    <lineage>
        <taxon>Bacteria</taxon>
        <taxon>Bacillati</taxon>
        <taxon>Mycoplasmatota</taxon>
        <taxon>Mollicutes</taxon>
        <taxon>Acholeplasmatales</taxon>
        <taxon>Acholeplasmataceae</taxon>
        <taxon>Candidatus Phytoplasma</taxon>
        <taxon>16SrI (Aster yellows group)</taxon>
    </lineage>
</organism>